<dbReference type="STRING" id="43700.ENSMALP00000013776"/>
<dbReference type="AlphaFoldDB" id="A0A3Q3QJ07"/>
<organism evidence="2 3">
    <name type="scientific">Monopterus albus</name>
    <name type="common">Swamp eel</name>
    <dbReference type="NCBI Taxonomy" id="43700"/>
    <lineage>
        <taxon>Eukaryota</taxon>
        <taxon>Metazoa</taxon>
        <taxon>Chordata</taxon>
        <taxon>Craniata</taxon>
        <taxon>Vertebrata</taxon>
        <taxon>Euteleostomi</taxon>
        <taxon>Actinopterygii</taxon>
        <taxon>Neopterygii</taxon>
        <taxon>Teleostei</taxon>
        <taxon>Neoteleostei</taxon>
        <taxon>Acanthomorphata</taxon>
        <taxon>Anabantaria</taxon>
        <taxon>Synbranchiformes</taxon>
        <taxon>Synbranchidae</taxon>
        <taxon>Monopterus</taxon>
    </lineage>
</organism>
<keyword evidence="3" id="KW-1185">Reference proteome</keyword>
<reference evidence="2" key="2">
    <citation type="submission" date="2025-09" db="UniProtKB">
        <authorList>
            <consortium name="Ensembl"/>
        </authorList>
    </citation>
    <scope>IDENTIFICATION</scope>
</reference>
<evidence type="ECO:0000259" key="1">
    <source>
        <dbReference type="SMART" id="SM01342"/>
    </source>
</evidence>
<sequence length="131" mass="15185">MSLSLHELLVCCRGLENDRATERKKEAERFRRLLRQPEIVQELDRTSGSKDKTSKQLTWDAVFRFLQRYVQKETESMQSGKSVTSTTLATRKKKMAETCSLIKYFIRYANKRKTYVSSSSGLCSLGRTFTV</sequence>
<evidence type="ECO:0000313" key="3">
    <source>
        <dbReference type="Proteomes" id="UP000261600"/>
    </source>
</evidence>
<proteinExistence type="predicted"/>
<dbReference type="Ensembl" id="ENSMALT00000014073.1">
    <property type="protein sequence ID" value="ENSMALP00000013776.1"/>
    <property type="gene ID" value="ENSMALG00000009719.1"/>
</dbReference>
<evidence type="ECO:0000313" key="2">
    <source>
        <dbReference type="Ensembl" id="ENSMALP00000013776.1"/>
    </source>
</evidence>
<reference evidence="2" key="1">
    <citation type="submission" date="2025-08" db="UniProtKB">
        <authorList>
            <consortium name="Ensembl"/>
        </authorList>
    </citation>
    <scope>IDENTIFICATION</scope>
</reference>
<dbReference type="Proteomes" id="UP000261600">
    <property type="component" value="Unplaced"/>
</dbReference>
<name>A0A3Q3QJ07_MONAL</name>
<dbReference type="SMART" id="SM01342">
    <property type="entry name" value="TAN"/>
    <property type="match status" value="1"/>
</dbReference>
<dbReference type="InterPro" id="IPR021668">
    <property type="entry name" value="TAN"/>
</dbReference>
<dbReference type="GO" id="GO:0004674">
    <property type="term" value="F:protein serine/threonine kinase activity"/>
    <property type="evidence" value="ECO:0007669"/>
    <property type="project" value="InterPro"/>
</dbReference>
<protein>
    <recommendedName>
        <fullName evidence="1">Telomere-length maintenance and DNA damage repair domain-containing protein</fullName>
    </recommendedName>
</protein>
<dbReference type="Pfam" id="PF11640">
    <property type="entry name" value="TAN"/>
    <property type="match status" value="1"/>
</dbReference>
<feature type="domain" description="Telomere-length maintenance and DNA damage repair" evidence="1">
    <location>
        <begin position="1"/>
        <end position="131"/>
    </location>
</feature>
<accession>A0A3Q3QJ07</accession>